<comment type="caution">
    <text evidence="1">The sequence shown here is derived from an EMBL/GenBank/DDBJ whole genome shotgun (WGS) entry which is preliminary data.</text>
</comment>
<keyword evidence="1" id="KW-0418">Kinase</keyword>
<organism evidence="1 2">
    <name type="scientific">Aminobacter niigataensis</name>
    <dbReference type="NCBI Taxonomy" id="83265"/>
    <lineage>
        <taxon>Bacteria</taxon>
        <taxon>Pseudomonadati</taxon>
        <taxon>Pseudomonadota</taxon>
        <taxon>Alphaproteobacteria</taxon>
        <taxon>Hyphomicrobiales</taxon>
        <taxon>Phyllobacteriaceae</taxon>
        <taxon>Aminobacter</taxon>
    </lineage>
</organism>
<dbReference type="EC" id="2.7.4.3" evidence="1"/>
<name>A0ABR6L5F8_9HYPH</name>
<keyword evidence="1" id="KW-0808">Transferase</keyword>
<gene>
    <name evidence="1" type="ORF">GGQ99_002989</name>
</gene>
<evidence type="ECO:0000313" key="2">
    <source>
        <dbReference type="Proteomes" id="UP000539538"/>
    </source>
</evidence>
<protein>
    <submittedName>
        <fullName evidence="1">Adenylate kinase</fullName>
        <ecNumber evidence="1">2.7.4.3</ecNumber>
    </submittedName>
</protein>
<reference evidence="1 2" key="1">
    <citation type="submission" date="2020-08" db="EMBL/GenBank/DDBJ databases">
        <title>Genomic Encyclopedia of Type Strains, Phase IV (KMG-IV): sequencing the most valuable type-strain genomes for metagenomic binning, comparative biology and taxonomic classification.</title>
        <authorList>
            <person name="Goeker M."/>
        </authorList>
    </citation>
    <scope>NUCLEOTIDE SEQUENCE [LARGE SCALE GENOMIC DNA]</scope>
    <source>
        <strain evidence="1 2">DSM 7050</strain>
    </source>
</reference>
<accession>A0ABR6L5F8</accession>
<dbReference type="EMBL" id="JACHOT010000003">
    <property type="protein sequence ID" value="MBB4651226.1"/>
    <property type="molecule type" value="Genomic_DNA"/>
</dbReference>
<evidence type="ECO:0000313" key="1">
    <source>
        <dbReference type="EMBL" id="MBB4651226.1"/>
    </source>
</evidence>
<dbReference type="GO" id="GO:0004017">
    <property type="term" value="F:AMP kinase activity"/>
    <property type="evidence" value="ECO:0007669"/>
    <property type="project" value="UniProtKB-EC"/>
</dbReference>
<dbReference type="Proteomes" id="UP000539538">
    <property type="component" value="Unassembled WGS sequence"/>
</dbReference>
<sequence>MKNRRIVAVVGISGVGKSSALARAQKSLTFTHLQASTLIKAEHELRQQKFVDHDTLREANIDDNQTLLIDGFHRAVPDSGLVVLDGHAIIDTPAGLVKVEPRVFRLIGASRIVVLTEEPERIWQRRQSDSQRKRPMRSIDELRQQQDYSLVAARRAALELRIPLVISDNVQGLIAALQ</sequence>
<dbReference type="SUPFAM" id="SSF52540">
    <property type="entry name" value="P-loop containing nucleoside triphosphate hydrolases"/>
    <property type="match status" value="1"/>
</dbReference>
<dbReference type="Pfam" id="PF13207">
    <property type="entry name" value="AAA_17"/>
    <property type="match status" value="1"/>
</dbReference>
<keyword evidence="2" id="KW-1185">Reference proteome</keyword>
<proteinExistence type="predicted"/>
<dbReference type="RefSeq" id="WP_108605817.1">
    <property type="nucleotide sequence ID" value="NZ_BAAAVZ010000015.1"/>
</dbReference>
<dbReference type="Gene3D" id="3.40.50.300">
    <property type="entry name" value="P-loop containing nucleotide triphosphate hydrolases"/>
    <property type="match status" value="1"/>
</dbReference>
<dbReference type="InterPro" id="IPR027417">
    <property type="entry name" value="P-loop_NTPase"/>
</dbReference>